<keyword evidence="4 6" id="KW-1133">Transmembrane helix</keyword>
<organism evidence="7">
    <name type="scientific">Serratia fonticola</name>
    <dbReference type="NCBI Taxonomy" id="47917"/>
    <lineage>
        <taxon>Bacteria</taxon>
        <taxon>Pseudomonadati</taxon>
        <taxon>Pseudomonadota</taxon>
        <taxon>Gammaproteobacteria</taxon>
        <taxon>Enterobacterales</taxon>
        <taxon>Yersiniaceae</taxon>
        <taxon>Serratia</taxon>
    </lineage>
</organism>
<gene>
    <name evidence="7" type="primary">rhtC_4</name>
    <name evidence="7" type="ORF">NCTC12965_06355</name>
</gene>
<dbReference type="InterPro" id="IPR001123">
    <property type="entry name" value="LeuE-type"/>
</dbReference>
<evidence type="ECO:0000256" key="5">
    <source>
        <dbReference type="ARBA" id="ARBA00023136"/>
    </source>
</evidence>
<keyword evidence="5 6" id="KW-0472">Membrane</keyword>
<dbReference type="GO" id="GO:0005886">
    <property type="term" value="C:plasma membrane"/>
    <property type="evidence" value="ECO:0007669"/>
    <property type="project" value="UniProtKB-SubCell"/>
</dbReference>
<evidence type="ECO:0000256" key="6">
    <source>
        <dbReference type="SAM" id="Phobius"/>
    </source>
</evidence>
<dbReference type="AlphaFoldDB" id="A0A4U9W0A2"/>
<dbReference type="PANTHER" id="PTHR30086:SF19">
    <property type="entry name" value="THREONINE EFFLUX PROTEIN"/>
    <property type="match status" value="1"/>
</dbReference>
<name>A0A4U9W0A2_SERFO</name>
<evidence type="ECO:0000256" key="4">
    <source>
        <dbReference type="ARBA" id="ARBA00022989"/>
    </source>
</evidence>
<comment type="subcellular location">
    <subcellularLocation>
        <location evidence="1">Cell membrane</location>
        <topology evidence="1">Multi-pass membrane protein</topology>
    </subcellularLocation>
</comment>
<evidence type="ECO:0000256" key="1">
    <source>
        <dbReference type="ARBA" id="ARBA00004651"/>
    </source>
</evidence>
<evidence type="ECO:0000256" key="3">
    <source>
        <dbReference type="ARBA" id="ARBA00022692"/>
    </source>
</evidence>
<protein>
    <submittedName>
        <fullName evidence="7">Threonine efflux protein</fullName>
    </submittedName>
</protein>
<dbReference type="GO" id="GO:0015171">
    <property type="term" value="F:amino acid transmembrane transporter activity"/>
    <property type="evidence" value="ECO:0007669"/>
    <property type="project" value="TreeGrafter"/>
</dbReference>
<proteinExistence type="predicted"/>
<feature type="transmembrane region" description="Helical" evidence="6">
    <location>
        <begin position="157"/>
        <end position="183"/>
    </location>
</feature>
<evidence type="ECO:0000313" key="7">
    <source>
        <dbReference type="EMBL" id="VTR52399.1"/>
    </source>
</evidence>
<keyword evidence="2" id="KW-1003">Cell membrane</keyword>
<accession>A0A4U9W0A2</accession>
<evidence type="ECO:0000256" key="2">
    <source>
        <dbReference type="ARBA" id="ARBA00022475"/>
    </source>
</evidence>
<feature type="transmembrane region" description="Helical" evidence="6">
    <location>
        <begin position="76"/>
        <end position="100"/>
    </location>
</feature>
<keyword evidence="3 6" id="KW-0812">Transmembrane</keyword>
<reference evidence="7" key="1">
    <citation type="submission" date="2019-05" db="EMBL/GenBank/DDBJ databases">
        <authorList>
            <consortium name="Pathogen Informatics"/>
        </authorList>
    </citation>
    <scope>NUCLEOTIDE SEQUENCE [LARGE SCALE GENOMIC DNA]</scope>
    <source>
        <strain evidence="7">NCTC12965</strain>
    </source>
</reference>
<dbReference type="Pfam" id="PF01810">
    <property type="entry name" value="LysE"/>
    <property type="match status" value="1"/>
</dbReference>
<dbReference type="EMBL" id="CABEEZ010000126">
    <property type="protein sequence ID" value="VTR52399.1"/>
    <property type="molecule type" value="Genomic_DNA"/>
</dbReference>
<sequence>MMESGKGKGHDQRNAIIGTQHYRGYYAWRDEPRAKLYSGGANGGGFVTARWDGGSIGDGDRLFYLRTNRLVGLQSLLLALPWLYTTLKMLGGAYLIYLAFKMLRGANQPLMIEAVGGQQLGFRRAFTTGLLTQLGNPNTAIVFGSVFAALLSHKIPMVLYIVLPLIALAVDLLWYAFVAFVLSSPRPRRVYLRFKAWFDRLGGQRAGLTGPEADAQQIVLLCVTPPPPVAKQQNSGYHHHAEQQAIQLFVTTADKTADGLATKIAKQYK</sequence>
<dbReference type="PANTHER" id="PTHR30086">
    <property type="entry name" value="ARGININE EXPORTER PROTEIN ARGO"/>
    <property type="match status" value="1"/>
</dbReference>